<dbReference type="KEGG" id="hhk:HH1059_02550"/>
<organism evidence="10 11">
    <name type="scientific">Halorhodospira halochloris</name>
    <name type="common">Ectothiorhodospira halochloris</name>
    <dbReference type="NCBI Taxonomy" id="1052"/>
    <lineage>
        <taxon>Bacteria</taxon>
        <taxon>Pseudomonadati</taxon>
        <taxon>Pseudomonadota</taxon>
        <taxon>Gammaproteobacteria</taxon>
        <taxon>Chromatiales</taxon>
        <taxon>Ectothiorhodospiraceae</taxon>
        <taxon>Halorhodospira</taxon>
    </lineage>
</organism>
<evidence type="ECO:0000256" key="2">
    <source>
        <dbReference type="ARBA" id="ARBA00009773"/>
    </source>
</evidence>
<feature type="transmembrane region" description="Helical" evidence="9">
    <location>
        <begin position="51"/>
        <end position="84"/>
    </location>
</feature>
<reference evidence="10" key="1">
    <citation type="submission" date="2016-02" db="EMBL/GenBank/DDBJ databases">
        <title>Halorhodospira halochloris DSM-1059 complete genome, version 2.</title>
        <authorList>
            <person name="Tsukatani Y."/>
        </authorList>
    </citation>
    <scope>NUCLEOTIDE SEQUENCE</scope>
    <source>
        <strain evidence="10">DSM 1059</strain>
    </source>
</reference>
<dbReference type="GO" id="GO:0055085">
    <property type="term" value="P:transmembrane transport"/>
    <property type="evidence" value="ECO:0007669"/>
    <property type="project" value="TreeGrafter"/>
</dbReference>
<keyword evidence="5 9" id="KW-0812">Transmembrane</keyword>
<keyword evidence="3" id="KW-0813">Transport</keyword>
<keyword evidence="11" id="KW-1185">Reference proteome</keyword>
<keyword evidence="4" id="KW-1003">Cell membrane</keyword>
<feature type="transmembrane region" description="Helical" evidence="9">
    <location>
        <begin position="340"/>
        <end position="371"/>
    </location>
</feature>
<protein>
    <submittedName>
        <fullName evidence="10">Permease PerM</fullName>
    </submittedName>
</protein>
<comment type="subcellular location">
    <subcellularLocation>
        <location evidence="1">Cell membrane</location>
        <topology evidence="1">Multi-pass membrane protein</topology>
    </subcellularLocation>
</comment>
<evidence type="ECO:0000256" key="1">
    <source>
        <dbReference type="ARBA" id="ARBA00004651"/>
    </source>
</evidence>
<dbReference type="PANTHER" id="PTHR21716:SF53">
    <property type="entry name" value="PERMEASE PERM-RELATED"/>
    <property type="match status" value="1"/>
</dbReference>
<evidence type="ECO:0000313" key="10">
    <source>
        <dbReference type="EMBL" id="BAU56931.1"/>
    </source>
</evidence>
<evidence type="ECO:0000256" key="4">
    <source>
        <dbReference type="ARBA" id="ARBA00022475"/>
    </source>
</evidence>
<evidence type="ECO:0000256" key="5">
    <source>
        <dbReference type="ARBA" id="ARBA00022692"/>
    </source>
</evidence>
<accession>A0A0X8X7D6</accession>
<feature type="compositionally biased region" description="Polar residues" evidence="8">
    <location>
        <begin position="396"/>
        <end position="406"/>
    </location>
</feature>
<evidence type="ECO:0000256" key="6">
    <source>
        <dbReference type="ARBA" id="ARBA00022989"/>
    </source>
</evidence>
<proteinExistence type="inferred from homology"/>
<dbReference type="Pfam" id="PF01594">
    <property type="entry name" value="AI-2E_transport"/>
    <property type="match status" value="1"/>
</dbReference>
<feature type="transmembrane region" description="Helical" evidence="9">
    <location>
        <begin position="254"/>
        <end position="278"/>
    </location>
</feature>
<feature type="transmembrane region" description="Helical" evidence="9">
    <location>
        <begin position="96"/>
        <end position="125"/>
    </location>
</feature>
<evidence type="ECO:0000256" key="7">
    <source>
        <dbReference type="ARBA" id="ARBA00023136"/>
    </source>
</evidence>
<feature type="region of interest" description="Disordered" evidence="8">
    <location>
        <begin position="384"/>
        <end position="406"/>
    </location>
</feature>
<dbReference type="Proteomes" id="UP000218890">
    <property type="component" value="Chromosome"/>
</dbReference>
<feature type="transmembrane region" description="Helical" evidence="9">
    <location>
        <begin position="284"/>
        <end position="305"/>
    </location>
</feature>
<dbReference type="PANTHER" id="PTHR21716">
    <property type="entry name" value="TRANSMEMBRANE PROTEIN"/>
    <property type="match status" value="1"/>
</dbReference>
<name>A0A0X8X7D6_HALHR</name>
<gene>
    <name evidence="10" type="ORF">HH1059_02550</name>
</gene>
<feature type="transmembrane region" description="Helical" evidence="9">
    <location>
        <begin position="189"/>
        <end position="210"/>
    </location>
</feature>
<sequence>MPAFFGNIPRRLTVAQVSRFHLIIRALELEGHSVDLIRNWVRRTMDDPQIAAFIILLVAGLLVLITLGGLLAPVIAALVIAYLLEGLVRTFEKFGVPRLLAVTVVILFLTAFLVLVLFALIPMLYRQVAQLVDQLPAILTQGQMLLLQLPEHYPQLFSESQIREMLDAARREITDWGQRVVASVTVQSLFILGTLAIYAVLVPFLVFFFLKDKRKLLDWLSNHMPRHRALAYEVWGEVDLQIGNYVRGKIIEILIVWAVTYVTFSLLGLQFAMLLAVATGLSVIIPYIGAFAITVPVALIAYFQFGLSEQFLYVILAYLVIQVLDGNVLVPILFSEAVNIHPVAIIISILVFGGIWGFWGVFFAIPLATFIQAVIKAWTRRRSPASESPPLEGGEDSSSAGSVQTS</sequence>
<evidence type="ECO:0000256" key="8">
    <source>
        <dbReference type="SAM" id="MobiDB-lite"/>
    </source>
</evidence>
<comment type="similarity">
    <text evidence="2">Belongs to the autoinducer-2 exporter (AI-2E) (TC 2.A.86) family.</text>
</comment>
<keyword evidence="6 9" id="KW-1133">Transmembrane helix</keyword>
<evidence type="ECO:0000256" key="9">
    <source>
        <dbReference type="SAM" id="Phobius"/>
    </source>
</evidence>
<dbReference type="EMBL" id="AP017372">
    <property type="protein sequence ID" value="BAU56931.1"/>
    <property type="molecule type" value="Genomic_DNA"/>
</dbReference>
<evidence type="ECO:0000313" key="11">
    <source>
        <dbReference type="Proteomes" id="UP000218890"/>
    </source>
</evidence>
<dbReference type="AlphaFoldDB" id="A0A0X8X7D6"/>
<dbReference type="InterPro" id="IPR002549">
    <property type="entry name" value="AI-2E-like"/>
</dbReference>
<evidence type="ECO:0000256" key="3">
    <source>
        <dbReference type="ARBA" id="ARBA00022448"/>
    </source>
</evidence>
<dbReference type="GO" id="GO:0005886">
    <property type="term" value="C:plasma membrane"/>
    <property type="evidence" value="ECO:0007669"/>
    <property type="project" value="UniProtKB-SubCell"/>
</dbReference>
<feature type="transmembrane region" description="Helical" evidence="9">
    <location>
        <begin position="312"/>
        <end position="334"/>
    </location>
</feature>
<keyword evidence="7 9" id="KW-0472">Membrane</keyword>